<accession>A0A7I8K482</accession>
<organism evidence="2 3">
    <name type="scientific">Spirodela intermedia</name>
    <name type="common">Intermediate duckweed</name>
    <dbReference type="NCBI Taxonomy" id="51605"/>
    <lineage>
        <taxon>Eukaryota</taxon>
        <taxon>Viridiplantae</taxon>
        <taxon>Streptophyta</taxon>
        <taxon>Embryophyta</taxon>
        <taxon>Tracheophyta</taxon>
        <taxon>Spermatophyta</taxon>
        <taxon>Magnoliopsida</taxon>
        <taxon>Liliopsida</taxon>
        <taxon>Araceae</taxon>
        <taxon>Lemnoideae</taxon>
        <taxon>Spirodela</taxon>
    </lineage>
</organism>
<evidence type="ECO:0000256" key="1">
    <source>
        <dbReference type="SAM" id="MobiDB-lite"/>
    </source>
</evidence>
<feature type="compositionally biased region" description="Basic and acidic residues" evidence="1">
    <location>
        <begin position="1"/>
        <end position="12"/>
    </location>
</feature>
<proteinExistence type="predicted"/>
<reference evidence="2" key="1">
    <citation type="submission" date="2020-02" db="EMBL/GenBank/DDBJ databases">
        <authorList>
            <person name="Scholz U."/>
            <person name="Mascher M."/>
            <person name="Fiebig A."/>
        </authorList>
    </citation>
    <scope>NUCLEOTIDE SEQUENCE</scope>
</reference>
<feature type="region of interest" description="Disordered" evidence="1">
    <location>
        <begin position="1"/>
        <end position="67"/>
    </location>
</feature>
<keyword evidence="3" id="KW-1185">Reference proteome</keyword>
<dbReference type="AlphaFoldDB" id="A0A7I8K482"/>
<name>A0A7I8K482_SPIIN</name>
<gene>
    <name evidence="2" type="ORF">SI8410_02003209</name>
</gene>
<evidence type="ECO:0000313" key="3">
    <source>
        <dbReference type="Proteomes" id="UP000663760"/>
    </source>
</evidence>
<feature type="compositionally biased region" description="Pro residues" evidence="1">
    <location>
        <begin position="26"/>
        <end position="43"/>
    </location>
</feature>
<dbReference type="Proteomes" id="UP000663760">
    <property type="component" value="Chromosome 2"/>
</dbReference>
<dbReference type="EMBL" id="LR746265">
    <property type="protein sequence ID" value="CAA7392019.1"/>
    <property type="molecule type" value="Genomic_DNA"/>
</dbReference>
<sequence>MEDLNEKIGEYRQRHRHRALSSDPAPSAPPPPSPGSAAAPPPAALRGDRERVPPSSEPSLFPRGEKVPGWWWWWWW</sequence>
<evidence type="ECO:0000313" key="2">
    <source>
        <dbReference type="EMBL" id="CAA7392019.1"/>
    </source>
</evidence>
<protein>
    <submittedName>
        <fullName evidence="2">Uncharacterized protein</fullName>
    </submittedName>
</protein>